<proteinExistence type="predicted"/>
<gene>
    <name evidence="1" type="ORF">LANO_0C04720G</name>
</gene>
<dbReference type="AlphaFoldDB" id="A0A1G4J6V0"/>
<reference evidence="2" key="1">
    <citation type="submission" date="2016-03" db="EMBL/GenBank/DDBJ databases">
        <authorList>
            <person name="Devillers Hugo."/>
        </authorList>
    </citation>
    <scope>NUCLEOTIDE SEQUENCE [LARGE SCALE GENOMIC DNA]</scope>
</reference>
<organism evidence="1 2">
    <name type="scientific">Lachancea nothofagi CBS 11611</name>
    <dbReference type="NCBI Taxonomy" id="1266666"/>
    <lineage>
        <taxon>Eukaryota</taxon>
        <taxon>Fungi</taxon>
        <taxon>Dikarya</taxon>
        <taxon>Ascomycota</taxon>
        <taxon>Saccharomycotina</taxon>
        <taxon>Saccharomycetes</taxon>
        <taxon>Saccharomycetales</taxon>
        <taxon>Saccharomycetaceae</taxon>
        <taxon>Lachancea</taxon>
    </lineage>
</organism>
<dbReference type="EMBL" id="LT598446">
    <property type="protein sequence ID" value="SCU85589.1"/>
    <property type="molecule type" value="Genomic_DNA"/>
</dbReference>
<dbReference type="Proteomes" id="UP000189911">
    <property type="component" value="Chromosome C"/>
</dbReference>
<protein>
    <submittedName>
        <fullName evidence="1">LANO_0C04720g1_1</fullName>
    </submittedName>
</protein>
<accession>A0A1G4J6V0</accession>
<sequence>MNCALAFRCNNKKIIDLNLKFKLKYIDVEDEKEIEKYILYEGVSSYNDQYLVIRENGYFLKDVRLAFKAEKQIRENEIKYMTTAYDFEHSQILVCYTNKTPQELNIKYNLYDGDTIKLQQINVSIEDYKKQLSEKYKKNVPYCLSMYYINTEDELIFTPSNRTNRFVKVNEIKRIGNQCSCSDVYFERVKFEDC</sequence>
<evidence type="ECO:0000313" key="1">
    <source>
        <dbReference type="EMBL" id="SCU85589.1"/>
    </source>
</evidence>
<name>A0A1G4J6V0_9SACH</name>
<evidence type="ECO:0000313" key="2">
    <source>
        <dbReference type="Proteomes" id="UP000189911"/>
    </source>
</evidence>
<keyword evidence="2" id="KW-1185">Reference proteome</keyword>